<dbReference type="InterPro" id="IPR050316">
    <property type="entry name" value="Tyrosinase/Hemocyanin"/>
</dbReference>
<dbReference type="Pfam" id="PF18132">
    <property type="entry name" value="Tyrosinase_C"/>
    <property type="match status" value="1"/>
</dbReference>
<evidence type="ECO:0000256" key="6">
    <source>
        <dbReference type="ARBA" id="ARBA00023008"/>
    </source>
</evidence>
<keyword evidence="8" id="KW-0470">Melanin biosynthesis</keyword>
<dbReference type="SUPFAM" id="SSF48056">
    <property type="entry name" value="Di-copper centre-containing domain"/>
    <property type="match status" value="1"/>
</dbReference>
<dbReference type="Gene3D" id="2.60.310.20">
    <property type="match status" value="1"/>
</dbReference>
<dbReference type="InterPro" id="IPR041640">
    <property type="entry name" value="Tyrosinase_C"/>
</dbReference>
<reference evidence="13" key="1">
    <citation type="submission" date="2021-07" db="EMBL/GenBank/DDBJ databases">
        <authorList>
            <person name="Durling M."/>
        </authorList>
    </citation>
    <scope>NUCLEOTIDE SEQUENCE</scope>
</reference>
<evidence type="ECO:0000256" key="1">
    <source>
        <dbReference type="ARBA" id="ARBA00001973"/>
    </source>
</evidence>
<dbReference type="GO" id="GO:0046872">
    <property type="term" value="F:metal ion binding"/>
    <property type="evidence" value="ECO:0007669"/>
    <property type="project" value="UniProtKB-KW"/>
</dbReference>
<evidence type="ECO:0000256" key="10">
    <source>
        <dbReference type="ARBA" id="ARBA00048881"/>
    </source>
</evidence>
<dbReference type="Proteomes" id="UP000701801">
    <property type="component" value="Unassembled WGS sequence"/>
</dbReference>
<dbReference type="EMBL" id="CAJVRM010000028">
    <property type="protein sequence ID" value="CAG8971787.1"/>
    <property type="molecule type" value="Genomic_DNA"/>
</dbReference>
<comment type="caution">
    <text evidence="13">The sequence shown here is derived from an EMBL/GenBank/DDBJ whole genome shotgun (WGS) entry which is preliminary data.</text>
</comment>
<evidence type="ECO:0000259" key="12">
    <source>
        <dbReference type="PROSITE" id="PS00497"/>
    </source>
</evidence>
<evidence type="ECO:0000256" key="8">
    <source>
        <dbReference type="ARBA" id="ARBA00023101"/>
    </source>
</evidence>
<evidence type="ECO:0000256" key="4">
    <source>
        <dbReference type="ARBA" id="ARBA00022723"/>
    </source>
</evidence>
<evidence type="ECO:0000256" key="2">
    <source>
        <dbReference type="ARBA" id="ARBA00009928"/>
    </source>
</evidence>
<comment type="catalytic activity">
    <reaction evidence="10">
        <text>L-tyrosine + O2 = L-dopaquinone + H2O</text>
        <dbReference type="Rhea" id="RHEA:18117"/>
        <dbReference type="ChEBI" id="CHEBI:15377"/>
        <dbReference type="ChEBI" id="CHEBI:15379"/>
        <dbReference type="ChEBI" id="CHEBI:57924"/>
        <dbReference type="ChEBI" id="CHEBI:58315"/>
        <dbReference type="EC" id="1.14.18.1"/>
    </reaction>
</comment>
<dbReference type="OrthoDB" id="1658288at2759"/>
<evidence type="ECO:0000256" key="9">
    <source>
        <dbReference type="ARBA" id="ARBA00048233"/>
    </source>
</evidence>
<keyword evidence="4" id="KW-0479">Metal-binding</keyword>
<comment type="similarity">
    <text evidence="2">Belongs to the tyrosinase family.</text>
</comment>
<dbReference type="PANTHER" id="PTHR11474">
    <property type="entry name" value="TYROSINASE FAMILY MEMBER"/>
    <property type="match status" value="1"/>
</dbReference>
<dbReference type="Gene3D" id="1.10.1280.10">
    <property type="entry name" value="Di-copper center containing domain from catechol oxidase"/>
    <property type="match status" value="1"/>
</dbReference>
<dbReference type="PROSITE" id="PS00497">
    <property type="entry name" value="TYROSINASE_1"/>
    <property type="match status" value="1"/>
</dbReference>
<evidence type="ECO:0000256" key="5">
    <source>
        <dbReference type="ARBA" id="ARBA00023002"/>
    </source>
</evidence>
<dbReference type="PRINTS" id="PR00092">
    <property type="entry name" value="TYROSINASE"/>
</dbReference>
<keyword evidence="14" id="KW-1185">Reference proteome</keyword>
<evidence type="ECO:0000256" key="3">
    <source>
        <dbReference type="ARBA" id="ARBA00011906"/>
    </source>
</evidence>
<accession>A0A9N9LFQ9</accession>
<dbReference type="GO" id="GO:0042438">
    <property type="term" value="P:melanin biosynthetic process"/>
    <property type="evidence" value="ECO:0007669"/>
    <property type="project" value="UniProtKB-KW"/>
</dbReference>
<sequence length="734" mass="81443">MSTSSYAITGIQAGKGPNGSVPLRREVDEWWFSSDRNDLYQRSLFIYALTEFMKIDPNDIKSYFAVAGIHGQPVQPWDDSGPEDPNWYCVHGNVTFPPWHRPYVALYEQRLYEIMKQIIPTTFAAQDHAALIHAADTWRLPYWDWAEKKPDWSAPNDPSKFGPNAPYIITVPQVEVLTKTGVALVDNPMWKFNLPQIHPDKPTFGHYGVKKETVVMDPNDPNDKGTLFHFDLGKASVRHPETIDPTNPNFESSWVKGDKQRHEPITKELRNGIKDGSYTTTLPESVYRLFLEEYIPNWNAFATLGYQPGQTGQTYASLEAIHGSIHVFGGGTGHMGNVGVAAFDPLFCNVDRIFALWQALYPDKYVEPYEDKVRGKVDANTPLLPFKMDTNGTPWTSVQARDHFRLGYTYPELQTWLPIYQTGGKFDKVKFEKAVRTTVELKYSSTGKYVCALPGYENIAQQVMQAVPADNLKIECFPPALVDLSNTIKEAGNVAGQVVNTLAGVAGIGVGLLTGFNATQVGAPKPPPQGQGTVPTLSWEAHDYIVNVKYDRYALGGQPFRILIFLGGVPSWDPPSGATGAAASPVIPWDQLDIQNCPNEVGLIYNFSSPAEFRGMRTSGCDACARAQEFGDLSTGQIIITDFLVNKVRSSACTLEGMGREAVSAWLRTELHWRIIDSNGRVVPRENMPQLKVSVAMGKGTHFLDACKPSVYTNYETLWEVTDGRPCGACPGDA</sequence>
<evidence type="ECO:0000313" key="13">
    <source>
        <dbReference type="EMBL" id="CAG8971787.1"/>
    </source>
</evidence>
<evidence type="ECO:0000313" key="14">
    <source>
        <dbReference type="Proteomes" id="UP000701801"/>
    </source>
</evidence>
<dbReference type="AlphaFoldDB" id="A0A9N9LFQ9"/>
<comment type="catalytic activity">
    <reaction evidence="9">
        <text>2 L-dopa + O2 = 2 L-dopaquinone + 2 H2O</text>
        <dbReference type="Rhea" id="RHEA:34287"/>
        <dbReference type="ChEBI" id="CHEBI:15377"/>
        <dbReference type="ChEBI" id="CHEBI:15379"/>
        <dbReference type="ChEBI" id="CHEBI:57504"/>
        <dbReference type="ChEBI" id="CHEBI:57924"/>
        <dbReference type="EC" id="1.14.18.1"/>
    </reaction>
</comment>
<comment type="cofactor">
    <cofactor evidence="1">
        <name>Cu(2+)</name>
        <dbReference type="ChEBI" id="CHEBI:29036"/>
    </cofactor>
</comment>
<feature type="region of interest" description="Disordered" evidence="11">
    <location>
        <begin position="239"/>
        <end position="258"/>
    </location>
</feature>
<protein>
    <recommendedName>
        <fullName evidence="3">tyrosinase</fullName>
        <ecNumber evidence="3">1.14.18.1</ecNumber>
    </recommendedName>
</protein>
<evidence type="ECO:0000256" key="11">
    <source>
        <dbReference type="SAM" id="MobiDB-lite"/>
    </source>
</evidence>
<gene>
    <name evidence="13" type="ORF">HYALB_00001896</name>
</gene>
<organism evidence="13 14">
    <name type="scientific">Hymenoscyphus albidus</name>
    <dbReference type="NCBI Taxonomy" id="595503"/>
    <lineage>
        <taxon>Eukaryota</taxon>
        <taxon>Fungi</taxon>
        <taxon>Dikarya</taxon>
        <taxon>Ascomycota</taxon>
        <taxon>Pezizomycotina</taxon>
        <taxon>Leotiomycetes</taxon>
        <taxon>Helotiales</taxon>
        <taxon>Helotiaceae</taxon>
        <taxon>Hymenoscyphus</taxon>
    </lineage>
</organism>
<dbReference type="EC" id="1.14.18.1" evidence="3"/>
<dbReference type="InterPro" id="IPR002227">
    <property type="entry name" value="Tyrosinase_Cu-bd"/>
</dbReference>
<evidence type="ECO:0000256" key="7">
    <source>
        <dbReference type="ARBA" id="ARBA00023033"/>
    </source>
</evidence>
<name>A0A9N9LFQ9_9HELO</name>
<keyword evidence="6" id="KW-0186">Copper</keyword>
<keyword evidence="7" id="KW-0503">Monooxygenase</keyword>
<proteinExistence type="inferred from homology"/>
<feature type="domain" description="Tyrosinase copper-binding" evidence="12">
    <location>
        <begin position="91"/>
        <end position="108"/>
    </location>
</feature>
<dbReference type="InterPro" id="IPR008922">
    <property type="entry name" value="Di-copper_centre_dom_sf"/>
</dbReference>
<dbReference type="GO" id="GO:0004503">
    <property type="term" value="F:tyrosinase activity"/>
    <property type="evidence" value="ECO:0007669"/>
    <property type="project" value="UniProtKB-EC"/>
</dbReference>
<keyword evidence="5" id="KW-0560">Oxidoreductase</keyword>
<dbReference type="PANTHER" id="PTHR11474:SF76">
    <property type="entry name" value="SHKT DOMAIN-CONTAINING PROTEIN"/>
    <property type="match status" value="1"/>
</dbReference>
<dbReference type="Pfam" id="PF00264">
    <property type="entry name" value="Tyrosinase"/>
    <property type="match status" value="1"/>
</dbReference>